<evidence type="ECO:0000313" key="2">
    <source>
        <dbReference type="Proteomes" id="UP000678393"/>
    </source>
</evidence>
<feature type="non-terminal residue" evidence="1">
    <location>
        <position position="1"/>
    </location>
</feature>
<proteinExistence type="predicted"/>
<dbReference type="AlphaFoldDB" id="A0A8S3Z926"/>
<gene>
    <name evidence="1" type="ORF">CUNI_LOCUS11237</name>
</gene>
<name>A0A8S3Z926_9EUPU</name>
<comment type="caution">
    <text evidence="1">The sequence shown here is derived from an EMBL/GenBank/DDBJ whole genome shotgun (WGS) entry which is preliminary data.</text>
</comment>
<accession>A0A8S3Z926</accession>
<protein>
    <submittedName>
        <fullName evidence="1">Uncharacterized protein</fullName>
    </submittedName>
</protein>
<organism evidence="1 2">
    <name type="scientific">Candidula unifasciata</name>
    <dbReference type="NCBI Taxonomy" id="100452"/>
    <lineage>
        <taxon>Eukaryota</taxon>
        <taxon>Metazoa</taxon>
        <taxon>Spiralia</taxon>
        <taxon>Lophotrochozoa</taxon>
        <taxon>Mollusca</taxon>
        <taxon>Gastropoda</taxon>
        <taxon>Heterobranchia</taxon>
        <taxon>Euthyneura</taxon>
        <taxon>Panpulmonata</taxon>
        <taxon>Eupulmonata</taxon>
        <taxon>Stylommatophora</taxon>
        <taxon>Helicina</taxon>
        <taxon>Helicoidea</taxon>
        <taxon>Geomitridae</taxon>
        <taxon>Candidula</taxon>
    </lineage>
</organism>
<keyword evidence="2" id="KW-1185">Reference proteome</keyword>
<sequence>QPHVNADGTLYHFDPTCPPPFMVQPQMQPPPAQVVYQTDNIPDLTARLAASSLGTLDQGSEPYPGAMPGQAISVVPAVIPHIQSMYTSPSQFAQ</sequence>
<dbReference type="Proteomes" id="UP000678393">
    <property type="component" value="Unassembled WGS sequence"/>
</dbReference>
<evidence type="ECO:0000313" key="1">
    <source>
        <dbReference type="EMBL" id="CAG5125679.1"/>
    </source>
</evidence>
<dbReference type="EMBL" id="CAJHNH020002126">
    <property type="protein sequence ID" value="CAG5125679.1"/>
    <property type="molecule type" value="Genomic_DNA"/>
</dbReference>
<reference evidence="1" key="1">
    <citation type="submission" date="2021-04" db="EMBL/GenBank/DDBJ databases">
        <authorList>
            <consortium name="Molecular Ecology Group"/>
        </authorList>
    </citation>
    <scope>NUCLEOTIDE SEQUENCE</scope>
</reference>
<feature type="non-terminal residue" evidence="1">
    <location>
        <position position="94"/>
    </location>
</feature>